<dbReference type="FunFam" id="3.40.50.620:FF:000052">
    <property type="entry name" value="Sulfate adenylyltransferase"/>
    <property type="match status" value="1"/>
</dbReference>
<dbReference type="SUPFAM" id="SSF52540">
    <property type="entry name" value="P-loop containing nucleoside triphosphate hydrolases"/>
    <property type="match status" value="1"/>
</dbReference>
<dbReference type="Gene3D" id="3.40.50.620">
    <property type="entry name" value="HUPs"/>
    <property type="match status" value="1"/>
</dbReference>
<dbReference type="Pfam" id="PF01747">
    <property type="entry name" value="ATP-sulfurylase"/>
    <property type="match status" value="1"/>
</dbReference>
<dbReference type="GO" id="GO:0019379">
    <property type="term" value="P:sulfate assimilation, phosphoadenylyl sulfate reduction by phosphoadenylyl-sulfate reductase (thioredoxin)"/>
    <property type="evidence" value="ECO:0007669"/>
    <property type="project" value="TreeGrafter"/>
</dbReference>
<evidence type="ECO:0000256" key="7">
    <source>
        <dbReference type="ARBA" id="ARBA00062002"/>
    </source>
</evidence>
<dbReference type="InterPro" id="IPR024951">
    <property type="entry name" value="Sulfurylase_cat_dom"/>
</dbReference>
<evidence type="ECO:0000259" key="8">
    <source>
        <dbReference type="Pfam" id="PF01747"/>
    </source>
</evidence>
<evidence type="ECO:0000256" key="6">
    <source>
        <dbReference type="ARBA" id="ARBA00022840"/>
    </source>
</evidence>
<dbReference type="InterPro" id="IPR014729">
    <property type="entry name" value="Rossmann-like_a/b/a_fold"/>
</dbReference>
<accession>A0A1E5RXP8</accession>
<dbReference type="InterPro" id="IPR015947">
    <property type="entry name" value="PUA-like_sf"/>
</dbReference>
<dbReference type="GO" id="GO:0005737">
    <property type="term" value="C:cytoplasm"/>
    <property type="evidence" value="ECO:0007669"/>
    <property type="project" value="TreeGrafter"/>
</dbReference>
<dbReference type="SUPFAM" id="SSF88697">
    <property type="entry name" value="PUA domain-like"/>
    <property type="match status" value="1"/>
</dbReference>
<evidence type="ECO:0000313" key="11">
    <source>
        <dbReference type="Proteomes" id="UP000095358"/>
    </source>
</evidence>
<reference evidence="11" key="1">
    <citation type="journal article" date="2016" name="Genome Announc.">
        <title>Genome sequences of three species of Hanseniaspora isolated from spontaneous wine fermentations.</title>
        <authorList>
            <person name="Sternes P.R."/>
            <person name="Lee D."/>
            <person name="Kutyna D.R."/>
            <person name="Borneman A.R."/>
        </authorList>
    </citation>
    <scope>NUCLEOTIDE SEQUENCE [LARGE SCALE GENOMIC DNA]</scope>
    <source>
        <strain evidence="11">AWRI3580</strain>
    </source>
</reference>
<dbReference type="VEuPathDB" id="FungiDB:AWRI3580_g1047"/>
<dbReference type="InterPro" id="IPR025980">
    <property type="entry name" value="ATP-Sase_PUA-like_dom"/>
</dbReference>
<dbReference type="GO" id="GO:0005524">
    <property type="term" value="F:ATP binding"/>
    <property type="evidence" value="ECO:0007669"/>
    <property type="project" value="UniProtKB-KW"/>
</dbReference>
<dbReference type="InterPro" id="IPR002650">
    <property type="entry name" value="Sulphate_adenylyltransferase"/>
</dbReference>
<dbReference type="STRING" id="29833.A0A1E5RXP8"/>
<keyword evidence="5" id="KW-0547">Nucleotide-binding</keyword>
<comment type="pathway">
    <text evidence="1">Sulfur metabolism.</text>
</comment>
<keyword evidence="3 10" id="KW-0808">Transferase</keyword>
<dbReference type="GO" id="GO:0010134">
    <property type="term" value="P:sulfate assimilation via adenylyl sulfate reduction"/>
    <property type="evidence" value="ECO:0007669"/>
    <property type="project" value="TreeGrafter"/>
</dbReference>
<evidence type="ECO:0000256" key="1">
    <source>
        <dbReference type="ARBA" id="ARBA00004678"/>
    </source>
</evidence>
<dbReference type="SUPFAM" id="SSF52374">
    <property type="entry name" value="Nucleotidylyl transferase"/>
    <property type="match status" value="1"/>
</dbReference>
<evidence type="ECO:0000313" key="10">
    <source>
        <dbReference type="EMBL" id="OEJ91721.1"/>
    </source>
</evidence>
<dbReference type="InterPro" id="IPR050512">
    <property type="entry name" value="Sulf_AdTrans/APS_kinase"/>
</dbReference>
<dbReference type="PANTHER" id="PTHR42700:SF1">
    <property type="entry name" value="SULFATE ADENYLYLTRANSFERASE"/>
    <property type="match status" value="1"/>
</dbReference>
<evidence type="ECO:0000256" key="2">
    <source>
        <dbReference type="ARBA" id="ARBA00012391"/>
    </source>
</evidence>
<dbReference type="Gene3D" id="3.40.50.300">
    <property type="entry name" value="P-loop containing nucleotide triphosphate hydrolases"/>
    <property type="match status" value="1"/>
</dbReference>
<feature type="domain" description="Sulphate adenylyltransferase catalytic" evidence="8">
    <location>
        <begin position="171"/>
        <end position="389"/>
    </location>
</feature>
<dbReference type="EMBL" id="LPNN01000002">
    <property type="protein sequence ID" value="OEJ91721.1"/>
    <property type="molecule type" value="Genomic_DNA"/>
</dbReference>
<dbReference type="AlphaFoldDB" id="A0A1E5RXP8"/>
<dbReference type="OrthoDB" id="468at2759"/>
<keyword evidence="6" id="KW-0067">ATP-binding</keyword>
<comment type="caution">
    <text evidence="10">The sequence shown here is derived from an EMBL/GenBank/DDBJ whole genome shotgun (WGS) entry which is preliminary data.</text>
</comment>
<keyword evidence="11" id="KW-1185">Reference proteome</keyword>
<organism evidence="10 11">
    <name type="scientific">Hanseniaspora uvarum</name>
    <name type="common">Yeast</name>
    <name type="synonym">Kloeckera apiculata</name>
    <dbReference type="NCBI Taxonomy" id="29833"/>
    <lineage>
        <taxon>Eukaryota</taxon>
        <taxon>Fungi</taxon>
        <taxon>Dikarya</taxon>
        <taxon>Ascomycota</taxon>
        <taxon>Saccharomycotina</taxon>
        <taxon>Saccharomycetes</taxon>
        <taxon>Saccharomycodales</taxon>
        <taxon>Saccharomycodaceae</taxon>
        <taxon>Hanseniaspora</taxon>
    </lineage>
</organism>
<name>A0A1E5RXP8_HANUV</name>
<keyword evidence="4 10" id="KW-0548">Nucleotidyltransferase</keyword>
<evidence type="ECO:0000259" key="9">
    <source>
        <dbReference type="Pfam" id="PF14306"/>
    </source>
</evidence>
<protein>
    <recommendedName>
        <fullName evidence="2">sulfate adenylyltransferase</fullName>
        <ecNumber evidence="2">2.7.7.4</ecNumber>
    </recommendedName>
</protein>
<sequence>MAIPKPHGGELKDLIARDASNKTALLSKFETLKHKINLSGRQICDLELILNGGFSPLTGFLSEDNYNSVIEKSRLVNGTLWTIPITLDVSNIEGLEVGEEVGLLQDNEIPIAILKIDSLWKPNKQRESLIFSKGDLEHPANRYLFEQAGDYYIGGEITGAISLPKHYDYLEFRKTPSQLRAEFESSEGWDKVVAFQTRNPMHRAHKELTERAAKNIGGKVLIHPVVGLTKPGDIDHHTRVKVYKEIINKYPEDTQAKLSLLPIAMRMGGDLEAVWHAIIRQNYGCSHFIIGRSHACPGSNSKGEEFYGPYDAQQLVESYKDDLNIDILPFRMITYLPEEDRYVAIDEITEEEKSKTLNISGTQLRNKLKFGQDIPEWFSYPEVVKILRQRNPARYNQGFLISYDLKDNKLSKTQLTNGLISKFLEQSSTRFFKVFDSEDVVNGIDSQIVNDFINANSGLIFNELDNAHVQSIEKNHYVIGKDIEIDEKDNVDSVLEKVLAVLKTENFFV</sequence>
<comment type="subunit">
    <text evidence="7">Homohexamer. Dimer of trimers.</text>
</comment>
<dbReference type="Proteomes" id="UP000095358">
    <property type="component" value="Unassembled WGS sequence"/>
</dbReference>
<dbReference type="InterPro" id="IPR027417">
    <property type="entry name" value="P-loop_NTPase"/>
</dbReference>
<evidence type="ECO:0000256" key="4">
    <source>
        <dbReference type="ARBA" id="ARBA00022695"/>
    </source>
</evidence>
<dbReference type="Gene3D" id="3.10.400.10">
    <property type="entry name" value="Sulfate adenylyltransferase"/>
    <property type="match status" value="1"/>
</dbReference>
<dbReference type="PANTHER" id="PTHR42700">
    <property type="entry name" value="SULFATE ADENYLYLTRANSFERASE"/>
    <property type="match status" value="1"/>
</dbReference>
<feature type="domain" description="ATP-sulfurylase PUA-like" evidence="9">
    <location>
        <begin position="5"/>
        <end position="158"/>
    </location>
</feature>
<dbReference type="NCBIfam" id="TIGR00339">
    <property type="entry name" value="sopT"/>
    <property type="match status" value="1"/>
</dbReference>
<dbReference type="Pfam" id="PF14306">
    <property type="entry name" value="PUA_2"/>
    <property type="match status" value="1"/>
</dbReference>
<evidence type="ECO:0000256" key="3">
    <source>
        <dbReference type="ARBA" id="ARBA00022679"/>
    </source>
</evidence>
<proteinExistence type="predicted"/>
<dbReference type="GO" id="GO:0004781">
    <property type="term" value="F:sulfate adenylyltransferase (ATP) activity"/>
    <property type="evidence" value="ECO:0007669"/>
    <property type="project" value="UniProtKB-EC"/>
</dbReference>
<evidence type="ECO:0000256" key="5">
    <source>
        <dbReference type="ARBA" id="ARBA00022741"/>
    </source>
</evidence>
<dbReference type="EC" id="2.7.7.4" evidence="2"/>
<dbReference type="CDD" id="cd00517">
    <property type="entry name" value="ATPS"/>
    <property type="match status" value="1"/>
</dbReference>
<gene>
    <name evidence="10" type="ORF">AWRI3580_g1047</name>
</gene>